<feature type="transmembrane region" description="Helical" evidence="1">
    <location>
        <begin position="12"/>
        <end position="32"/>
    </location>
</feature>
<feature type="transmembrane region" description="Helical" evidence="1">
    <location>
        <begin position="97"/>
        <end position="118"/>
    </location>
</feature>
<dbReference type="GO" id="GO:0016301">
    <property type="term" value="F:kinase activity"/>
    <property type="evidence" value="ECO:0007669"/>
    <property type="project" value="UniProtKB-KW"/>
</dbReference>
<keyword evidence="1" id="KW-1133">Transmembrane helix</keyword>
<comment type="caution">
    <text evidence="2">The sequence shown here is derived from an EMBL/GenBank/DDBJ whole genome shotgun (WGS) entry which is preliminary data.</text>
</comment>
<dbReference type="PATRIC" id="fig|273677.3.peg.2327"/>
<dbReference type="EMBL" id="JFYO01000007">
    <property type="protein sequence ID" value="EZP26014.1"/>
    <property type="molecule type" value="Genomic_DNA"/>
</dbReference>
<keyword evidence="2" id="KW-0808">Transferase</keyword>
<accession>A0A031FMD2</accession>
<name>A0A031FMD2_9MICO</name>
<evidence type="ECO:0000256" key="1">
    <source>
        <dbReference type="SAM" id="Phobius"/>
    </source>
</evidence>
<organism evidence="2 3">
    <name type="scientific">Microbacterium oleivorans</name>
    <dbReference type="NCBI Taxonomy" id="273677"/>
    <lineage>
        <taxon>Bacteria</taxon>
        <taxon>Bacillati</taxon>
        <taxon>Actinomycetota</taxon>
        <taxon>Actinomycetes</taxon>
        <taxon>Micrococcales</taxon>
        <taxon>Microbacteriaceae</taxon>
        <taxon>Microbacterium</taxon>
    </lineage>
</organism>
<evidence type="ECO:0000313" key="2">
    <source>
        <dbReference type="EMBL" id="EZP26014.1"/>
    </source>
</evidence>
<sequence>MRTTRVERMAAGWLALEATGVLALAVWELIALVRGDSGSAASSIALLALTVIGAAALAGFAVAVWRGASAGRSGGIVAQLLVLSIALGTLTGEGADIRLAATIAVPAIVGVILLIAAARVAGRRARGAADAADEV</sequence>
<keyword evidence="2" id="KW-0418">Kinase</keyword>
<dbReference type="Proteomes" id="UP000024001">
    <property type="component" value="Unassembled WGS sequence"/>
</dbReference>
<evidence type="ECO:0000313" key="3">
    <source>
        <dbReference type="Proteomes" id="UP000024001"/>
    </source>
</evidence>
<keyword evidence="1" id="KW-0812">Transmembrane</keyword>
<feature type="transmembrane region" description="Helical" evidence="1">
    <location>
        <begin position="74"/>
        <end position="91"/>
    </location>
</feature>
<proteinExistence type="predicted"/>
<dbReference type="RefSeq" id="WP_036312662.1">
    <property type="nucleotide sequence ID" value="NZ_JFYO01000007.1"/>
</dbReference>
<keyword evidence="1" id="KW-0472">Membrane</keyword>
<dbReference type="OrthoDB" id="5083736at2"/>
<feature type="transmembrane region" description="Helical" evidence="1">
    <location>
        <begin position="44"/>
        <end position="65"/>
    </location>
</feature>
<keyword evidence="3" id="KW-1185">Reference proteome</keyword>
<dbReference type="AlphaFoldDB" id="A0A031FMD2"/>
<gene>
    <name evidence="2" type="ORF">BW34_02346</name>
</gene>
<protein>
    <submittedName>
        <fullName evidence="2">Signal transduction histidine kinase</fullName>
    </submittedName>
</protein>
<reference evidence="2 3" key="1">
    <citation type="submission" date="2014-03" db="EMBL/GenBank/DDBJ databases">
        <title>Draft Genome Sequences of 13 Willow Endophytes.</title>
        <authorList>
            <person name="Gan H.Y."/>
            <person name="Gan H.M."/>
            <person name="Savka M.A."/>
            <person name="Hudson A.O."/>
        </authorList>
    </citation>
    <scope>NUCLEOTIDE SEQUENCE [LARGE SCALE GENOMIC DNA]</scope>
    <source>
        <strain evidence="2 3">RIT293</strain>
    </source>
</reference>